<keyword evidence="4" id="KW-0800">Toxin</keyword>
<dbReference type="GO" id="GO:0090729">
    <property type="term" value="F:toxin activity"/>
    <property type="evidence" value="ECO:0007669"/>
    <property type="project" value="UniProtKB-KW"/>
</dbReference>
<dbReference type="Gene3D" id="3.90.176.10">
    <property type="entry name" value="Toxin ADP-ribosyltransferase, Chain A, domain 1"/>
    <property type="match status" value="1"/>
</dbReference>
<evidence type="ECO:0000313" key="13">
    <source>
        <dbReference type="Proteomes" id="UP000265140"/>
    </source>
</evidence>
<evidence type="ECO:0000256" key="7">
    <source>
        <dbReference type="ARBA" id="ARBA00022695"/>
    </source>
</evidence>
<dbReference type="EC" id="2.4.2.31" evidence="11"/>
<evidence type="ECO:0000256" key="2">
    <source>
        <dbReference type="ARBA" id="ARBA00009558"/>
    </source>
</evidence>
<sequence>MAKDKILTFAVLHFIAFWTLGVDSKVICLHLHGLRDNPSINNTTMDNTVPLDMALNSVDDYFKGCRPEMLKKVNNYFLIQERHNDKVFDQIWTAAEDCYYSRKVPLGKLSKNNYIALQVYVNASTNIYKSFNNATRTQKTSYNTFKYHSLHFFLNPSMEPILVLMCKVPQFDSDSLPQAEESQIITKRFEIASYSVKLKKHIPNLCCEVVYKLKSTKAEQSDLNYQNTVFLHLVKYPLKIILYYLSLSLPQMLDIFNNTLLVCRTKCSKCSDFL</sequence>
<evidence type="ECO:0000256" key="8">
    <source>
        <dbReference type="ARBA" id="ARBA00022857"/>
    </source>
</evidence>
<evidence type="ECO:0000256" key="5">
    <source>
        <dbReference type="ARBA" id="ARBA00022676"/>
    </source>
</evidence>
<dbReference type="PANTHER" id="PTHR10339">
    <property type="entry name" value="ADP-RIBOSYLTRANSFERASE"/>
    <property type="match status" value="1"/>
</dbReference>
<evidence type="ECO:0000256" key="11">
    <source>
        <dbReference type="RuleBase" id="RU361228"/>
    </source>
</evidence>
<protein>
    <recommendedName>
        <fullName evidence="11">NAD(P)(+)--arginine ADP-ribosyltransferase</fullName>
        <ecNumber evidence="11">2.4.2.31</ecNumber>
    </recommendedName>
    <alternativeName>
        <fullName evidence="11">Mono(ADP-ribosyl)transferase</fullName>
    </alternativeName>
</protein>
<keyword evidence="11" id="KW-0520">NAD</keyword>
<dbReference type="FunCoup" id="A0A3P8ZY82">
    <property type="interactions" value="1136"/>
</dbReference>
<dbReference type="GO" id="GO:0106274">
    <property type="term" value="F:NAD+-protein-arginine ADP-ribosyltransferase activity"/>
    <property type="evidence" value="ECO:0007669"/>
    <property type="project" value="UniProtKB-EC"/>
</dbReference>
<name>A0A3P8ZY82_ESOLU</name>
<keyword evidence="8 11" id="KW-0521">NADP</keyword>
<evidence type="ECO:0000313" key="12">
    <source>
        <dbReference type="Ensembl" id="ENSELUP00000033850.3"/>
    </source>
</evidence>
<dbReference type="Bgee" id="ENSELUG00000012206">
    <property type="expression patterns" value="Expressed in pharyngeal gill and 1 other cell type or tissue"/>
</dbReference>
<evidence type="ECO:0000256" key="3">
    <source>
        <dbReference type="ARBA" id="ARBA00022525"/>
    </source>
</evidence>
<dbReference type="Pfam" id="PF01129">
    <property type="entry name" value="ART"/>
    <property type="match status" value="1"/>
</dbReference>
<dbReference type="InterPro" id="IPR050999">
    <property type="entry name" value="ADP-ribosyltransferase_ARG"/>
</dbReference>
<keyword evidence="3" id="KW-0964">Secreted</keyword>
<reference evidence="13" key="1">
    <citation type="journal article" date="2014" name="PLoS ONE">
        <title>The genome and linkage map of the northern pike (Esox lucius): conserved synteny revealed between the salmonid sister group and the Neoteleostei.</title>
        <authorList>
            <person name="Rondeau E.B."/>
            <person name="Minkley D.R."/>
            <person name="Leong J.S."/>
            <person name="Messmer A.M."/>
            <person name="Jantzen J.R."/>
            <person name="von Schalburg K.R."/>
            <person name="Lemon C."/>
            <person name="Bird N.H."/>
            <person name="Koop B.F."/>
        </authorList>
    </citation>
    <scope>NUCLEOTIDE SEQUENCE</scope>
</reference>
<evidence type="ECO:0000256" key="4">
    <source>
        <dbReference type="ARBA" id="ARBA00022656"/>
    </source>
</evidence>
<keyword evidence="9" id="KW-0843">Virulence</keyword>
<dbReference type="SUPFAM" id="SSF56399">
    <property type="entry name" value="ADP-ribosylation"/>
    <property type="match status" value="1"/>
</dbReference>
<dbReference type="AlphaFoldDB" id="A0A3P8ZY82"/>
<dbReference type="GO" id="GO:0005576">
    <property type="term" value="C:extracellular region"/>
    <property type="evidence" value="ECO:0007669"/>
    <property type="project" value="UniProtKB-SubCell"/>
</dbReference>
<dbReference type="GO" id="GO:0016779">
    <property type="term" value="F:nucleotidyltransferase activity"/>
    <property type="evidence" value="ECO:0007669"/>
    <property type="project" value="UniProtKB-KW"/>
</dbReference>
<reference evidence="12" key="3">
    <citation type="submission" date="2025-08" db="UniProtKB">
        <authorList>
            <consortium name="Ensembl"/>
        </authorList>
    </citation>
    <scope>IDENTIFICATION</scope>
</reference>
<evidence type="ECO:0000256" key="6">
    <source>
        <dbReference type="ARBA" id="ARBA00022679"/>
    </source>
</evidence>
<reference evidence="12" key="4">
    <citation type="submission" date="2025-09" db="UniProtKB">
        <authorList>
            <consortium name="Ensembl"/>
        </authorList>
    </citation>
    <scope>IDENTIFICATION</scope>
</reference>
<dbReference type="PRINTS" id="PR00970">
    <property type="entry name" value="RIBTRNSFRASE"/>
</dbReference>
<evidence type="ECO:0000256" key="1">
    <source>
        <dbReference type="ARBA" id="ARBA00004613"/>
    </source>
</evidence>
<comment type="catalytic activity">
    <reaction evidence="10 11">
        <text>L-arginyl-[protein] + NAD(+) = N(omega)-(ADP-D-ribosyl)-L-arginyl-[protein] + nicotinamide + H(+)</text>
        <dbReference type="Rhea" id="RHEA:19149"/>
        <dbReference type="Rhea" id="RHEA-COMP:10532"/>
        <dbReference type="Rhea" id="RHEA-COMP:15087"/>
        <dbReference type="ChEBI" id="CHEBI:15378"/>
        <dbReference type="ChEBI" id="CHEBI:17154"/>
        <dbReference type="ChEBI" id="CHEBI:29965"/>
        <dbReference type="ChEBI" id="CHEBI:57540"/>
        <dbReference type="ChEBI" id="CHEBI:142554"/>
        <dbReference type="EC" id="2.4.2.31"/>
    </reaction>
</comment>
<keyword evidence="13" id="KW-1185">Reference proteome</keyword>
<accession>A0A3P8ZY82</accession>
<keyword evidence="5 11" id="KW-0328">Glycosyltransferase</keyword>
<keyword evidence="7" id="KW-0548">Nucleotidyltransferase</keyword>
<dbReference type="Ensembl" id="ENSELUT00000037885.3">
    <property type="protein sequence ID" value="ENSELUP00000033850.3"/>
    <property type="gene ID" value="ENSELUG00000012206.3"/>
</dbReference>
<dbReference type="PANTHER" id="PTHR10339:SF25">
    <property type="entry name" value="SECRETED EXOENZYME S"/>
    <property type="match status" value="1"/>
</dbReference>
<comment type="subcellular location">
    <subcellularLocation>
        <location evidence="1">Secreted</location>
    </subcellularLocation>
</comment>
<dbReference type="InParanoid" id="A0A3P8ZY82"/>
<reference evidence="12" key="2">
    <citation type="submission" date="2020-02" db="EMBL/GenBank/DDBJ databases">
        <title>Esox lucius (northern pike) genome, fEsoLuc1, primary haplotype.</title>
        <authorList>
            <person name="Myers G."/>
            <person name="Karagic N."/>
            <person name="Meyer A."/>
            <person name="Pippel M."/>
            <person name="Reichard M."/>
            <person name="Winkler S."/>
            <person name="Tracey A."/>
            <person name="Sims Y."/>
            <person name="Howe K."/>
            <person name="Rhie A."/>
            <person name="Formenti G."/>
            <person name="Durbin R."/>
            <person name="Fedrigo O."/>
            <person name="Jarvis E.D."/>
        </authorList>
    </citation>
    <scope>NUCLEOTIDE SEQUENCE [LARGE SCALE GENOMIC DNA]</scope>
</reference>
<evidence type="ECO:0000256" key="9">
    <source>
        <dbReference type="ARBA" id="ARBA00023026"/>
    </source>
</evidence>
<organism evidence="12 13">
    <name type="scientific">Esox lucius</name>
    <name type="common">Northern pike</name>
    <dbReference type="NCBI Taxonomy" id="8010"/>
    <lineage>
        <taxon>Eukaryota</taxon>
        <taxon>Metazoa</taxon>
        <taxon>Chordata</taxon>
        <taxon>Craniata</taxon>
        <taxon>Vertebrata</taxon>
        <taxon>Euteleostomi</taxon>
        <taxon>Actinopterygii</taxon>
        <taxon>Neopterygii</taxon>
        <taxon>Teleostei</taxon>
        <taxon>Protacanthopterygii</taxon>
        <taxon>Esociformes</taxon>
        <taxon>Esocidae</taxon>
        <taxon>Esox</taxon>
    </lineage>
</organism>
<dbReference type="InterPro" id="IPR000768">
    <property type="entry name" value="ART"/>
</dbReference>
<dbReference type="GO" id="GO:0003950">
    <property type="term" value="F:NAD+ poly-ADP-ribosyltransferase activity"/>
    <property type="evidence" value="ECO:0007669"/>
    <property type="project" value="TreeGrafter"/>
</dbReference>
<keyword evidence="6 11" id="KW-0808">Transferase</keyword>
<dbReference type="Proteomes" id="UP000265140">
    <property type="component" value="Chromosome 25"/>
</dbReference>
<proteinExistence type="inferred from homology"/>
<evidence type="ECO:0000256" key="10">
    <source>
        <dbReference type="ARBA" id="ARBA00047597"/>
    </source>
</evidence>
<comment type="similarity">
    <text evidence="2 11">Belongs to the Arg-specific ADP-ribosyltransferase family.</text>
</comment>